<evidence type="ECO:0000313" key="5">
    <source>
        <dbReference type="Proteomes" id="UP000289238"/>
    </source>
</evidence>
<dbReference type="PANTHER" id="PTHR44591">
    <property type="entry name" value="STRESS RESPONSE REGULATOR PROTEIN 1"/>
    <property type="match status" value="1"/>
</dbReference>
<evidence type="ECO:0000256" key="1">
    <source>
        <dbReference type="ARBA" id="ARBA00022553"/>
    </source>
</evidence>
<feature type="domain" description="Response regulatory" evidence="3">
    <location>
        <begin position="4"/>
        <end position="122"/>
    </location>
</feature>
<name>A0A4V1KR09_9FLAO</name>
<dbReference type="InterPro" id="IPR011006">
    <property type="entry name" value="CheY-like_superfamily"/>
</dbReference>
<reference evidence="4 5" key="1">
    <citation type="submission" date="2018-07" db="EMBL/GenBank/DDBJ databases">
        <title>Leeuwenhoekiella genomics.</title>
        <authorList>
            <person name="Tahon G."/>
            <person name="Willems A."/>
        </authorList>
    </citation>
    <scope>NUCLEOTIDE SEQUENCE [LARGE SCALE GENOMIC DNA]</scope>
    <source>
        <strain evidence="4 5">LMG 22550</strain>
    </source>
</reference>
<gene>
    <name evidence="4" type="ORF">DSM00_885</name>
</gene>
<dbReference type="InterPro" id="IPR001789">
    <property type="entry name" value="Sig_transdc_resp-reg_receiver"/>
</dbReference>
<proteinExistence type="predicted"/>
<dbReference type="EMBL" id="QOVM01000002">
    <property type="protein sequence ID" value="RXG23272.1"/>
    <property type="molecule type" value="Genomic_DNA"/>
</dbReference>
<comment type="caution">
    <text evidence="4">The sequence shown here is derived from an EMBL/GenBank/DDBJ whole genome shotgun (WGS) entry which is preliminary data.</text>
</comment>
<dbReference type="InterPro" id="IPR050595">
    <property type="entry name" value="Bact_response_regulator"/>
</dbReference>
<dbReference type="AlphaFoldDB" id="A0A4V1KR09"/>
<evidence type="ECO:0000256" key="2">
    <source>
        <dbReference type="PROSITE-ProRule" id="PRU00169"/>
    </source>
</evidence>
<evidence type="ECO:0000259" key="3">
    <source>
        <dbReference type="PROSITE" id="PS50110"/>
    </source>
</evidence>
<accession>A0A4V1KR09</accession>
<dbReference type="OrthoDB" id="673128at2"/>
<dbReference type="PROSITE" id="PS50110">
    <property type="entry name" value="RESPONSE_REGULATORY"/>
    <property type="match status" value="1"/>
</dbReference>
<dbReference type="GO" id="GO:0000160">
    <property type="term" value="P:phosphorelay signal transduction system"/>
    <property type="evidence" value="ECO:0007669"/>
    <property type="project" value="InterPro"/>
</dbReference>
<keyword evidence="1 2" id="KW-0597">Phosphoprotein</keyword>
<dbReference type="SUPFAM" id="SSF52172">
    <property type="entry name" value="CheY-like"/>
    <property type="match status" value="1"/>
</dbReference>
<sequence>MEQEVFIIDDDKVICKVHQYLIAHVLKTVTSIFVDAAEALDVIQKNSFSKGYLIYLDINMPELNGWEFIKQLERLKNPERFVIILVTSSVDVADKWKASQFECVKGYVEKPLTKAKLINLNW</sequence>
<dbReference type="RefSeq" id="WP_128756814.1">
    <property type="nucleotide sequence ID" value="NZ_QOVM01000002.1"/>
</dbReference>
<dbReference type="Gene3D" id="3.40.50.2300">
    <property type="match status" value="1"/>
</dbReference>
<dbReference type="SMART" id="SM00448">
    <property type="entry name" value="REC"/>
    <property type="match status" value="1"/>
</dbReference>
<keyword evidence="5" id="KW-1185">Reference proteome</keyword>
<organism evidence="4 5">
    <name type="scientific">Leeuwenhoekiella aequorea</name>
    <dbReference type="NCBI Taxonomy" id="283736"/>
    <lineage>
        <taxon>Bacteria</taxon>
        <taxon>Pseudomonadati</taxon>
        <taxon>Bacteroidota</taxon>
        <taxon>Flavobacteriia</taxon>
        <taxon>Flavobacteriales</taxon>
        <taxon>Flavobacteriaceae</taxon>
        <taxon>Leeuwenhoekiella</taxon>
    </lineage>
</organism>
<dbReference type="Proteomes" id="UP000289238">
    <property type="component" value="Unassembled WGS sequence"/>
</dbReference>
<evidence type="ECO:0000313" key="4">
    <source>
        <dbReference type="EMBL" id="RXG23272.1"/>
    </source>
</evidence>
<dbReference type="Pfam" id="PF00072">
    <property type="entry name" value="Response_reg"/>
    <property type="match status" value="1"/>
</dbReference>
<protein>
    <submittedName>
        <fullName evidence="4">Response regulator receiver domain-containing protein</fullName>
    </submittedName>
</protein>
<dbReference type="PANTHER" id="PTHR44591:SF3">
    <property type="entry name" value="RESPONSE REGULATORY DOMAIN-CONTAINING PROTEIN"/>
    <property type="match status" value="1"/>
</dbReference>
<feature type="modified residue" description="4-aspartylphosphate" evidence="2">
    <location>
        <position position="57"/>
    </location>
</feature>